<dbReference type="Pfam" id="PF02214">
    <property type="entry name" value="BTB_2"/>
    <property type="match status" value="1"/>
</dbReference>
<dbReference type="OrthoDB" id="6077599at2759"/>
<reference evidence="3 4" key="1">
    <citation type="submission" date="2019-03" db="EMBL/GenBank/DDBJ databases">
        <authorList>
            <person name="Gaulin E."/>
            <person name="Dumas B."/>
        </authorList>
    </citation>
    <scope>NUCLEOTIDE SEQUENCE [LARGE SCALE GENOMIC DNA]</scope>
    <source>
        <strain evidence="3">CBS 568.67</strain>
    </source>
</reference>
<name>A0A485LDC4_9STRA</name>
<gene>
    <name evidence="3" type="primary">Aste57867_19434</name>
    <name evidence="2" type="ORF">As57867_019370</name>
    <name evidence="3" type="ORF">ASTE57867_19434</name>
</gene>
<keyword evidence="4" id="KW-1185">Reference proteome</keyword>
<dbReference type="GO" id="GO:0051260">
    <property type="term" value="P:protein homooligomerization"/>
    <property type="evidence" value="ECO:0007669"/>
    <property type="project" value="InterPro"/>
</dbReference>
<sequence length="300" mass="33334">MRQLERRGSVFCFEFATMAPANDQAPPMLLKRWKHAVTLNTSTVVQLNVRGTRFVATKASLLAAASSYFPVMFQSASTCDGEYFVDVDPTHFHRVLCFLQHGEFSCDGLNGYECRELRATASFLNLTLPHLAAWAWVPPLIDTPYSLTEKNSVLRCSRHGATIISDTPVYSFRLQFSDWRSSYSVFIGFTPPAENGFLQGDTVRIKESDRRGFYVCLPGWTLFGPGDVTERPQKVPNGYSNSGNFDLSVALDGTNTIHFRSGRVPLGKAAFHVPGPCNPMFPTVHVEPGSMYNGSITILE</sequence>
<dbReference type="SUPFAM" id="SSF54695">
    <property type="entry name" value="POZ domain"/>
    <property type="match status" value="1"/>
</dbReference>
<organism evidence="3 4">
    <name type="scientific">Aphanomyces stellatus</name>
    <dbReference type="NCBI Taxonomy" id="120398"/>
    <lineage>
        <taxon>Eukaryota</taxon>
        <taxon>Sar</taxon>
        <taxon>Stramenopiles</taxon>
        <taxon>Oomycota</taxon>
        <taxon>Saprolegniomycetes</taxon>
        <taxon>Saprolegniales</taxon>
        <taxon>Verrucalvaceae</taxon>
        <taxon>Aphanomyces</taxon>
    </lineage>
</organism>
<dbReference type="PROSITE" id="PS50097">
    <property type="entry name" value="BTB"/>
    <property type="match status" value="1"/>
</dbReference>
<reference evidence="2" key="2">
    <citation type="submission" date="2019-06" db="EMBL/GenBank/DDBJ databases">
        <title>Genomics analysis of Aphanomyces spp. identifies a new class of oomycete effector associated with host adaptation.</title>
        <authorList>
            <person name="Gaulin E."/>
        </authorList>
    </citation>
    <scope>NUCLEOTIDE SEQUENCE</scope>
    <source>
        <strain evidence="2">CBS 578.67</strain>
    </source>
</reference>
<dbReference type="Proteomes" id="UP000332933">
    <property type="component" value="Unassembled WGS sequence"/>
</dbReference>
<dbReference type="Gene3D" id="3.30.710.10">
    <property type="entry name" value="Potassium Channel Kv1.1, Chain A"/>
    <property type="match status" value="1"/>
</dbReference>
<proteinExistence type="predicted"/>
<evidence type="ECO:0000259" key="1">
    <source>
        <dbReference type="PROSITE" id="PS50097"/>
    </source>
</evidence>
<dbReference type="AlphaFoldDB" id="A0A485LDC4"/>
<dbReference type="SMART" id="SM00225">
    <property type="entry name" value="BTB"/>
    <property type="match status" value="1"/>
</dbReference>
<dbReference type="EMBL" id="VJMH01006520">
    <property type="protein sequence ID" value="KAF0689162.1"/>
    <property type="molecule type" value="Genomic_DNA"/>
</dbReference>
<feature type="domain" description="BTB" evidence="1">
    <location>
        <begin position="43"/>
        <end position="108"/>
    </location>
</feature>
<accession>A0A485LDC4</accession>
<evidence type="ECO:0000313" key="2">
    <source>
        <dbReference type="EMBL" id="KAF0689162.1"/>
    </source>
</evidence>
<evidence type="ECO:0000313" key="3">
    <source>
        <dbReference type="EMBL" id="VFT96148.1"/>
    </source>
</evidence>
<evidence type="ECO:0000313" key="4">
    <source>
        <dbReference type="Proteomes" id="UP000332933"/>
    </source>
</evidence>
<dbReference type="InterPro" id="IPR000210">
    <property type="entry name" value="BTB/POZ_dom"/>
</dbReference>
<dbReference type="EMBL" id="CAADRA010006541">
    <property type="protein sequence ID" value="VFT96148.1"/>
    <property type="molecule type" value="Genomic_DNA"/>
</dbReference>
<dbReference type="InterPro" id="IPR011333">
    <property type="entry name" value="SKP1/BTB/POZ_sf"/>
</dbReference>
<protein>
    <submittedName>
        <fullName evidence="3">Aste57867_19434 protein</fullName>
    </submittedName>
</protein>
<dbReference type="InterPro" id="IPR003131">
    <property type="entry name" value="T1-type_BTB"/>
</dbReference>